<evidence type="ECO:0000259" key="1">
    <source>
        <dbReference type="Pfam" id="PF07992"/>
    </source>
</evidence>
<dbReference type="GO" id="GO:0005737">
    <property type="term" value="C:cytoplasm"/>
    <property type="evidence" value="ECO:0007669"/>
    <property type="project" value="TreeGrafter"/>
</dbReference>
<evidence type="ECO:0000313" key="3">
    <source>
        <dbReference type="Proteomes" id="UP001147747"/>
    </source>
</evidence>
<dbReference type="PRINTS" id="PR00411">
    <property type="entry name" value="PNDRDTASEI"/>
</dbReference>
<gene>
    <name evidence="2" type="ORF">N7509_014178</name>
</gene>
<keyword evidence="3" id="KW-1185">Reference proteome</keyword>
<dbReference type="InterPro" id="IPR036188">
    <property type="entry name" value="FAD/NAD-bd_sf"/>
</dbReference>
<reference evidence="2" key="1">
    <citation type="submission" date="2022-12" db="EMBL/GenBank/DDBJ databases">
        <authorList>
            <person name="Petersen C."/>
        </authorList>
    </citation>
    <scope>NUCLEOTIDE SEQUENCE</scope>
    <source>
        <strain evidence="2">IBT 29677</strain>
    </source>
</reference>
<dbReference type="Proteomes" id="UP001147747">
    <property type="component" value="Unassembled WGS sequence"/>
</dbReference>
<organism evidence="2 3">
    <name type="scientific">Penicillium cosmopolitanum</name>
    <dbReference type="NCBI Taxonomy" id="1131564"/>
    <lineage>
        <taxon>Eukaryota</taxon>
        <taxon>Fungi</taxon>
        <taxon>Dikarya</taxon>
        <taxon>Ascomycota</taxon>
        <taxon>Pezizomycotina</taxon>
        <taxon>Eurotiomycetes</taxon>
        <taxon>Eurotiomycetidae</taxon>
        <taxon>Eurotiales</taxon>
        <taxon>Aspergillaceae</taxon>
        <taxon>Penicillium</taxon>
    </lineage>
</organism>
<dbReference type="EMBL" id="JAPZBU010000013">
    <property type="protein sequence ID" value="KAJ5369566.1"/>
    <property type="molecule type" value="Genomic_DNA"/>
</dbReference>
<dbReference type="PANTHER" id="PTHR43735">
    <property type="entry name" value="APOPTOSIS-INDUCING FACTOR 1"/>
    <property type="match status" value="1"/>
</dbReference>
<dbReference type="OrthoDB" id="202203at2759"/>
<comment type="caution">
    <text evidence="2">The sequence shown here is derived from an EMBL/GenBank/DDBJ whole genome shotgun (WGS) entry which is preliminary data.</text>
</comment>
<evidence type="ECO:0000313" key="2">
    <source>
        <dbReference type="EMBL" id="KAJ5369566.1"/>
    </source>
</evidence>
<dbReference type="Pfam" id="PF07992">
    <property type="entry name" value="Pyr_redox_2"/>
    <property type="match status" value="1"/>
</dbReference>
<proteinExistence type="predicted"/>
<dbReference type="FunFam" id="3.50.50.100:FF:000015">
    <property type="entry name" value="Amid-like NADH oxidoreductase, putative"/>
    <property type="match status" value="1"/>
</dbReference>
<dbReference type="RefSeq" id="XP_056480804.1">
    <property type="nucleotide sequence ID" value="XM_056638815.1"/>
</dbReference>
<dbReference type="Gene3D" id="3.50.50.100">
    <property type="match status" value="1"/>
</dbReference>
<dbReference type="AlphaFoldDB" id="A0A9W9V7W9"/>
<dbReference type="InterPro" id="IPR023753">
    <property type="entry name" value="FAD/NAD-binding_dom"/>
</dbReference>
<sequence>MAANTLRNIIVVGGSFVGRVRTAQELAKIIPPTHRVLLTEPHSHFHHLFTFPRFAIVPGQEHKAFIPYSEIFSGAPNPAAHGVVQARVLSVNSQHIELDREWQGTKQIPFDYVVLATGTRLSKPAAMDSDEKLPSVEYLQKHQADVKRSKSILIVGGGAVGVQMATDLKEYYPEKDVTVVQSRPRVMPNFHPKLHELVKRRFDELGIRLVTGSRVVIPSGGFPNDGNAFDVQLTNGTTESTELVILATGQTPNNQMVTGLTPSTPDGSSVINPDNGFLRIRPTLQLLDEKYSNIFAVGDIADTGAQKAARPGSAQAAVVAKNILSLIEGKNAEDTFVKGPGAIHLTLGMKYNVIFRNPNTAEGTTEPWINEKQDGQEDMNVEAMWGRLGITVDNARQYHL</sequence>
<name>A0A9W9V7W9_9EURO</name>
<dbReference type="GeneID" id="81377795"/>
<accession>A0A9W9V7W9</accession>
<reference evidence="2" key="2">
    <citation type="journal article" date="2023" name="IMA Fungus">
        <title>Comparative genomic study of the Penicillium genus elucidates a diverse pangenome and 15 lateral gene transfer events.</title>
        <authorList>
            <person name="Petersen C."/>
            <person name="Sorensen T."/>
            <person name="Nielsen M.R."/>
            <person name="Sondergaard T.E."/>
            <person name="Sorensen J.L."/>
            <person name="Fitzpatrick D.A."/>
            <person name="Frisvad J.C."/>
            <person name="Nielsen K.L."/>
        </authorList>
    </citation>
    <scope>NUCLEOTIDE SEQUENCE</scope>
    <source>
        <strain evidence="2">IBT 29677</strain>
    </source>
</reference>
<dbReference type="SUPFAM" id="SSF51905">
    <property type="entry name" value="FAD/NAD(P)-binding domain"/>
    <property type="match status" value="1"/>
</dbReference>
<dbReference type="PANTHER" id="PTHR43735:SF11">
    <property type="entry name" value="HYPOTHETICAL OXIDOREDUCTASE (EUROFUNG)"/>
    <property type="match status" value="1"/>
</dbReference>
<dbReference type="GO" id="GO:0050660">
    <property type="term" value="F:flavin adenine dinucleotide binding"/>
    <property type="evidence" value="ECO:0007669"/>
    <property type="project" value="TreeGrafter"/>
</dbReference>
<dbReference type="GO" id="GO:0004174">
    <property type="term" value="F:electron-transferring-flavoprotein dehydrogenase activity"/>
    <property type="evidence" value="ECO:0007669"/>
    <property type="project" value="TreeGrafter"/>
</dbReference>
<feature type="domain" description="FAD/NAD(P)-binding" evidence="1">
    <location>
        <begin position="8"/>
        <end position="318"/>
    </location>
</feature>
<dbReference type="PRINTS" id="PR00368">
    <property type="entry name" value="FADPNR"/>
</dbReference>
<protein>
    <recommendedName>
        <fullName evidence="1">FAD/NAD(P)-binding domain-containing protein</fullName>
    </recommendedName>
</protein>